<protein>
    <submittedName>
        <fullName evidence="1">Uncharacterized protein</fullName>
    </submittedName>
</protein>
<name>A0A164VP38_9CRUS</name>
<proteinExistence type="predicted"/>
<comment type="caution">
    <text evidence="1">The sequence shown here is derived from an EMBL/GenBank/DDBJ whole genome shotgun (WGS) entry which is preliminary data.</text>
</comment>
<sequence>MHCYFFKWMEDYLYLCSHKNQLRSFNRCLADMVMLQKKLSCRQINLKYVSNIVNREKLLEKPMCS</sequence>
<dbReference type="AlphaFoldDB" id="A0A164VP38"/>
<evidence type="ECO:0000313" key="1">
    <source>
        <dbReference type="EMBL" id="KZS12514.1"/>
    </source>
</evidence>
<evidence type="ECO:0000313" key="2">
    <source>
        <dbReference type="Proteomes" id="UP000076858"/>
    </source>
</evidence>
<organism evidence="1 2">
    <name type="scientific">Daphnia magna</name>
    <dbReference type="NCBI Taxonomy" id="35525"/>
    <lineage>
        <taxon>Eukaryota</taxon>
        <taxon>Metazoa</taxon>
        <taxon>Ecdysozoa</taxon>
        <taxon>Arthropoda</taxon>
        <taxon>Crustacea</taxon>
        <taxon>Branchiopoda</taxon>
        <taxon>Diplostraca</taxon>
        <taxon>Cladocera</taxon>
        <taxon>Anomopoda</taxon>
        <taxon>Daphniidae</taxon>
        <taxon>Daphnia</taxon>
    </lineage>
</organism>
<accession>A0A164VP38</accession>
<dbReference type="Proteomes" id="UP000076858">
    <property type="component" value="Unassembled WGS sequence"/>
</dbReference>
<gene>
    <name evidence="1" type="ORF">APZ42_022656</name>
</gene>
<keyword evidence="2" id="KW-1185">Reference proteome</keyword>
<dbReference type="EMBL" id="LRGB01001361">
    <property type="protein sequence ID" value="KZS12514.1"/>
    <property type="molecule type" value="Genomic_DNA"/>
</dbReference>
<reference evidence="1 2" key="1">
    <citation type="submission" date="2016-03" db="EMBL/GenBank/DDBJ databases">
        <title>EvidentialGene: Evidence-directed Construction of Genes on Genomes.</title>
        <authorList>
            <person name="Gilbert D.G."/>
            <person name="Choi J.-H."/>
            <person name="Mockaitis K."/>
            <person name="Colbourne J."/>
            <person name="Pfrender M."/>
        </authorList>
    </citation>
    <scope>NUCLEOTIDE SEQUENCE [LARGE SCALE GENOMIC DNA]</scope>
    <source>
        <strain evidence="1 2">Xinb3</strain>
        <tissue evidence="1">Complete organism</tissue>
    </source>
</reference>